<dbReference type="AlphaFoldDB" id="A0AAN7Z2D5"/>
<proteinExistence type="predicted"/>
<keyword evidence="4" id="KW-1185">Reference proteome</keyword>
<evidence type="ECO:0000313" key="4">
    <source>
        <dbReference type="Proteomes" id="UP001305414"/>
    </source>
</evidence>
<organism evidence="3 4">
    <name type="scientific">Xylaria bambusicola</name>
    <dbReference type="NCBI Taxonomy" id="326684"/>
    <lineage>
        <taxon>Eukaryota</taxon>
        <taxon>Fungi</taxon>
        <taxon>Dikarya</taxon>
        <taxon>Ascomycota</taxon>
        <taxon>Pezizomycotina</taxon>
        <taxon>Sordariomycetes</taxon>
        <taxon>Xylariomycetidae</taxon>
        <taxon>Xylariales</taxon>
        <taxon>Xylariaceae</taxon>
        <taxon>Xylaria</taxon>
    </lineage>
</organism>
<name>A0AAN7Z2D5_9PEZI</name>
<evidence type="ECO:0000256" key="2">
    <source>
        <dbReference type="SAM" id="MobiDB-lite"/>
    </source>
</evidence>
<evidence type="ECO:0000313" key="3">
    <source>
        <dbReference type="EMBL" id="KAK5627332.1"/>
    </source>
</evidence>
<feature type="region of interest" description="Disordered" evidence="2">
    <location>
        <begin position="1"/>
        <end position="22"/>
    </location>
</feature>
<keyword evidence="1" id="KW-0175">Coiled coil</keyword>
<protein>
    <submittedName>
        <fullName evidence="3">Uncharacterized protein</fullName>
    </submittedName>
</protein>
<sequence>MASTTMQTQTATANENKQKIESERKQQIEALWAWQDAQQREQLRPYLTSEQMAELVENQLQRRQEQREEEERLKQKLDWWEKVLEILEEGKDVMNIDE</sequence>
<feature type="compositionally biased region" description="Low complexity" evidence="2">
    <location>
        <begin position="1"/>
        <end position="13"/>
    </location>
</feature>
<feature type="coiled-coil region" evidence="1">
    <location>
        <begin position="49"/>
        <end position="83"/>
    </location>
</feature>
<gene>
    <name evidence="3" type="ORF">RRF57_003047</name>
</gene>
<dbReference type="EMBL" id="JAWHQM010000005">
    <property type="protein sequence ID" value="KAK5627332.1"/>
    <property type="molecule type" value="Genomic_DNA"/>
</dbReference>
<evidence type="ECO:0000256" key="1">
    <source>
        <dbReference type="SAM" id="Coils"/>
    </source>
</evidence>
<reference evidence="3 4" key="1">
    <citation type="submission" date="2023-10" db="EMBL/GenBank/DDBJ databases">
        <title>Draft genome sequence of Xylaria bambusicola isolate GMP-LS, the root and basal stem rot pathogen of sugarcane in Indonesia.</title>
        <authorList>
            <person name="Selvaraj P."/>
            <person name="Muralishankar V."/>
            <person name="Muruganantham S."/>
            <person name="Sp S."/>
            <person name="Haryani S."/>
            <person name="Lau K.J.X."/>
            <person name="Naqvi N.I."/>
        </authorList>
    </citation>
    <scope>NUCLEOTIDE SEQUENCE [LARGE SCALE GENOMIC DNA]</scope>
    <source>
        <strain evidence="3">GMP-LS</strain>
    </source>
</reference>
<accession>A0AAN7Z2D5</accession>
<dbReference type="Proteomes" id="UP001305414">
    <property type="component" value="Unassembled WGS sequence"/>
</dbReference>
<comment type="caution">
    <text evidence="3">The sequence shown here is derived from an EMBL/GenBank/DDBJ whole genome shotgun (WGS) entry which is preliminary data.</text>
</comment>